<dbReference type="Proteomes" id="UP001630969">
    <property type="component" value="Unassembled WGS sequence"/>
</dbReference>
<dbReference type="RefSeq" id="WP_408790570.1">
    <property type="nucleotide sequence ID" value="NZ_JBGXBU010000004.1"/>
</dbReference>
<dbReference type="Pfam" id="PF10442">
    <property type="entry name" value="FIST_C"/>
    <property type="match status" value="1"/>
</dbReference>
<sequence>MAVNFLTAHSLAASSALACREVCDRLEELAPAAAPSLLIVYFTQAHDAGVLRQALTGRYPCVRLIGCSSCHGVQTQSGYHSAHGWGLAVAALFDEKGCYGVAGGLGEAVDMRALLHGAMAEAGRPGELPAMVLLHASPGREEELLAAIEEEFGCRVPVVGGSAADDAIRGDWQLCWQGGEGREGVVLALLYPDCELAFQFHSGYLATARHGLVTACDGREVLTIDGAPAAWVYANWRGLAPFPVGPILGQSTLAPLARQRGTLDGVPYYKLSHPEAVTARGGLRLFTAIEPGERLILMHGSAEGLLARSLAAHIAPGYGGCDAVRPLGALLIFCAGSRLALGERIQGFGSLLEAQLGAIPFITPFTFGEQGRLPHGELAHGNLMVSAVVLLGGADAS</sequence>
<feature type="domain" description="FIST C-domain" evidence="2">
    <location>
        <begin position="229"/>
        <end position="373"/>
    </location>
</feature>
<keyword evidence="4" id="KW-1185">Reference proteome</keyword>
<protein>
    <submittedName>
        <fullName evidence="3">FIST signal transduction protein</fullName>
    </submittedName>
</protein>
<dbReference type="InterPro" id="IPR019494">
    <property type="entry name" value="FIST_C"/>
</dbReference>
<accession>A0ABW9GU92</accession>
<gene>
    <name evidence="3" type="ORF">ACEUDJ_11755</name>
</gene>
<evidence type="ECO:0000259" key="2">
    <source>
        <dbReference type="SMART" id="SM01204"/>
    </source>
</evidence>
<organism evidence="3 4">
    <name type="scientific">Aeromonas bivalvium</name>
    <dbReference type="NCBI Taxonomy" id="440079"/>
    <lineage>
        <taxon>Bacteria</taxon>
        <taxon>Pseudomonadati</taxon>
        <taxon>Pseudomonadota</taxon>
        <taxon>Gammaproteobacteria</taxon>
        <taxon>Aeromonadales</taxon>
        <taxon>Aeromonadaceae</taxon>
        <taxon>Aeromonas</taxon>
    </lineage>
</organism>
<dbReference type="PANTHER" id="PTHR40252">
    <property type="entry name" value="BLR0328 PROTEIN"/>
    <property type="match status" value="1"/>
</dbReference>
<evidence type="ECO:0000313" key="4">
    <source>
        <dbReference type="Proteomes" id="UP001630969"/>
    </source>
</evidence>
<evidence type="ECO:0000313" key="3">
    <source>
        <dbReference type="EMBL" id="MFM4893538.1"/>
    </source>
</evidence>
<dbReference type="PANTHER" id="PTHR40252:SF2">
    <property type="entry name" value="BLR0328 PROTEIN"/>
    <property type="match status" value="1"/>
</dbReference>
<dbReference type="SMART" id="SM00897">
    <property type="entry name" value="FIST"/>
    <property type="match status" value="1"/>
</dbReference>
<proteinExistence type="predicted"/>
<dbReference type="InterPro" id="IPR013702">
    <property type="entry name" value="FIST_domain_N"/>
</dbReference>
<comment type="caution">
    <text evidence="3">The sequence shown here is derived from an EMBL/GenBank/DDBJ whole genome shotgun (WGS) entry which is preliminary data.</text>
</comment>
<dbReference type="Pfam" id="PF08495">
    <property type="entry name" value="FIST"/>
    <property type="match status" value="1"/>
</dbReference>
<dbReference type="SMART" id="SM01204">
    <property type="entry name" value="FIST_C"/>
    <property type="match status" value="1"/>
</dbReference>
<evidence type="ECO:0000259" key="1">
    <source>
        <dbReference type="SMART" id="SM00897"/>
    </source>
</evidence>
<reference evidence="3 4" key="1">
    <citation type="submission" date="2024-09" db="EMBL/GenBank/DDBJ databases">
        <title>Aeromonas strains Genome sequencing and assembly.</title>
        <authorList>
            <person name="Hu X."/>
            <person name="Tang B."/>
        </authorList>
    </citation>
    <scope>NUCLEOTIDE SEQUENCE [LARGE SCALE GENOMIC DNA]</scope>
    <source>
        <strain evidence="3 4">NB23SCDHY001</strain>
    </source>
</reference>
<name>A0ABW9GU92_9GAMM</name>
<feature type="domain" description="FIST" evidence="1">
    <location>
        <begin position="34"/>
        <end position="228"/>
    </location>
</feature>
<dbReference type="GeneID" id="97220784"/>
<dbReference type="EMBL" id="JBGXBU010000004">
    <property type="protein sequence ID" value="MFM4893538.1"/>
    <property type="molecule type" value="Genomic_DNA"/>
</dbReference>